<accession>A0A5C1DLV9</accession>
<keyword evidence="5 6" id="KW-0472">Membrane</keyword>
<dbReference type="PANTHER" id="PTHR30250">
    <property type="entry name" value="PST FAMILY PREDICTED COLANIC ACID TRANSPORTER"/>
    <property type="match status" value="1"/>
</dbReference>
<feature type="transmembrane region" description="Helical" evidence="6">
    <location>
        <begin position="475"/>
        <end position="497"/>
    </location>
</feature>
<dbReference type="EMBL" id="CP043473">
    <property type="protein sequence ID" value="QEL57706.1"/>
    <property type="molecule type" value="Genomic_DNA"/>
</dbReference>
<feature type="transmembrane region" description="Helical" evidence="6">
    <location>
        <begin position="275"/>
        <end position="298"/>
    </location>
</feature>
<evidence type="ECO:0000256" key="5">
    <source>
        <dbReference type="ARBA" id="ARBA00023136"/>
    </source>
</evidence>
<dbReference type="PANTHER" id="PTHR30250:SF11">
    <property type="entry name" value="O-ANTIGEN TRANSPORTER-RELATED"/>
    <property type="match status" value="1"/>
</dbReference>
<dbReference type="InterPro" id="IPR050833">
    <property type="entry name" value="Poly_Biosynth_Transport"/>
</dbReference>
<feature type="transmembrane region" description="Helical" evidence="6">
    <location>
        <begin position="409"/>
        <end position="431"/>
    </location>
</feature>
<feature type="transmembrane region" description="Helical" evidence="6">
    <location>
        <begin position="234"/>
        <end position="255"/>
    </location>
</feature>
<name>A0A5C1DLV9_9NEIS</name>
<dbReference type="Proteomes" id="UP000322079">
    <property type="component" value="Chromosome"/>
</dbReference>
<evidence type="ECO:0000313" key="7">
    <source>
        <dbReference type="EMBL" id="QEL57706.1"/>
    </source>
</evidence>
<evidence type="ECO:0000256" key="2">
    <source>
        <dbReference type="ARBA" id="ARBA00022475"/>
    </source>
</evidence>
<sequence length="516" mass="58123">MNHLRNILYKIINGTLSGGIIFGVLALVLTNAINVVLHPLLLNFFGLHYYGAWTLINTVCTYIALSNLGIPSSLTVLSHVPLFEKLKIKLIWNSLFLLIIVSLFLTIALLIVSYFNGEHYILMALGVNGDNVIYKLLIASLAVLLAKFPIQALITSFNIYQRQIPGKVFDILFSGITLLSFIICYARKLSIVDYVWIIFSLNLVIFFGIYFYFRKTIKKVNFFDFSYFDSQFAAKILTGGAGFLILGLPVTLGWSVDNLIISHYLGLNEVANFSFATKILLIPYGFLNLYSVSLFSIYGHKYAQGLFKWIAASYKKGLHLLTLLNGYILLLALVFSDNIIKLWTHSALINIDPYLLMALTFYVFSLPSVNQSSALLTGLNQKKETIFFSYIELTLHIVLSIILVKLMGIAGIGVAMAISSIAVPYLFLPLILSSKYSWFSYKDSLISFKMLFLSFSPAVALVYIFNSYLFMNGFFIYKIITFVSAISIFTILSFVLCNNRAIADLKKLWSERSHAK</sequence>
<dbReference type="KEGG" id="chrm:FYK34_20125"/>
<evidence type="ECO:0000256" key="3">
    <source>
        <dbReference type="ARBA" id="ARBA00022692"/>
    </source>
</evidence>
<comment type="subcellular location">
    <subcellularLocation>
        <location evidence="1">Cell membrane</location>
        <topology evidence="1">Multi-pass membrane protein</topology>
    </subcellularLocation>
</comment>
<feature type="transmembrane region" description="Helical" evidence="6">
    <location>
        <begin position="171"/>
        <end position="188"/>
    </location>
</feature>
<dbReference type="InterPro" id="IPR002797">
    <property type="entry name" value="Polysacc_synth"/>
</dbReference>
<feature type="transmembrane region" description="Helical" evidence="6">
    <location>
        <begin position="90"/>
        <end position="112"/>
    </location>
</feature>
<keyword evidence="8" id="KW-1185">Reference proteome</keyword>
<keyword evidence="2" id="KW-1003">Cell membrane</keyword>
<dbReference type="Pfam" id="PF01943">
    <property type="entry name" value="Polysacc_synt"/>
    <property type="match status" value="1"/>
</dbReference>
<feature type="transmembrane region" description="Helical" evidence="6">
    <location>
        <begin position="132"/>
        <end position="150"/>
    </location>
</feature>
<keyword evidence="3 6" id="KW-0812">Transmembrane</keyword>
<protein>
    <submittedName>
        <fullName evidence="7">Oligosaccharide flippase family protein</fullName>
    </submittedName>
</protein>
<feature type="transmembrane region" description="Helical" evidence="6">
    <location>
        <begin position="451"/>
        <end position="469"/>
    </location>
</feature>
<evidence type="ECO:0000256" key="4">
    <source>
        <dbReference type="ARBA" id="ARBA00022989"/>
    </source>
</evidence>
<feature type="transmembrane region" description="Helical" evidence="6">
    <location>
        <begin position="49"/>
        <end position="70"/>
    </location>
</feature>
<evidence type="ECO:0000313" key="8">
    <source>
        <dbReference type="Proteomes" id="UP000322079"/>
    </source>
</evidence>
<evidence type="ECO:0000256" key="1">
    <source>
        <dbReference type="ARBA" id="ARBA00004651"/>
    </source>
</evidence>
<gene>
    <name evidence="7" type="ORF">FYK34_20125</name>
</gene>
<feature type="transmembrane region" description="Helical" evidence="6">
    <location>
        <begin position="385"/>
        <end position="403"/>
    </location>
</feature>
<dbReference type="GO" id="GO:0005886">
    <property type="term" value="C:plasma membrane"/>
    <property type="evidence" value="ECO:0007669"/>
    <property type="project" value="UniProtKB-SubCell"/>
</dbReference>
<evidence type="ECO:0000256" key="6">
    <source>
        <dbReference type="SAM" id="Phobius"/>
    </source>
</evidence>
<dbReference type="RefSeq" id="WP_149299612.1">
    <property type="nucleotide sequence ID" value="NZ_CP043473.1"/>
</dbReference>
<feature type="transmembrane region" description="Helical" evidence="6">
    <location>
        <begin position="194"/>
        <end position="213"/>
    </location>
</feature>
<feature type="transmembrane region" description="Helical" evidence="6">
    <location>
        <begin position="318"/>
        <end position="336"/>
    </location>
</feature>
<feature type="transmembrane region" description="Helical" evidence="6">
    <location>
        <begin position="7"/>
        <end position="29"/>
    </location>
</feature>
<organism evidence="7 8">
    <name type="scientific">Chromobacterium paludis</name>
    <dbReference type="NCBI Taxonomy" id="2605945"/>
    <lineage>
        <taxon>Bacteria</taxon>
        <taxon>Pseudomonadati</taxon>
        <taxon>Pseudomonadota</taxon>
        <taxon>Betaproteobacteria</taxon>
        <taxon>Neisseriales</taxon>
        <taxon>Chromobacteriaceae</taxon>
        <taxon>Chromobacterium</taxon>
    </lineage>
</organism>
<reference evidence="7 8" key="1">
    <citation type="submission" date="2019-08" db="EMBL/GenBank/DDBJ databases">
        <title>Chromobacterium paludis, a novel bacterium isolated from a Maryland marsh pond.</title>
        <authorList>
            <person name="Blackburn M.B."/>
            <person name="Gundersen-Rindal D.E."/>
        </authorList>
    </citation>
    <scope>NUCLEOTIDE SEQUENCE [LARGE SCALE GENOMIC DNA]</scope>
    <source>
        <strain evidence="8">IIBBL 257-1</strain>
    </source>
</reference>
<proteinExistence type="predicted"/>
<dbReference type="AlphaFoldDB" id="A0A5C1DLV9"/>
<keyword evidence="4 6" id="KW-1133">Transmembrane helix</keyword>